<dbReference type="AlphaFoldDB" id="A0A6C2TZF8"/>
<evidence type="ECO:0000259" key="1">
    <source>
        <dbReference type="Pfam" id="PF01548"/>
    </source>
</evidence>
<evidence type="ECO:0000313" key="3">
    <source>
        <dbReference type="Proteomes" id="UP000366872"/>
    </source>
</evidence>
<reference evidence="2 3" key="1">
    <citation type="submission" date="2019-04" db="EMBL/GenBank/DDBJ databases">
        <authorList>
            <person name="Van Vliet M D."/>
        </authorList>
    </citation>
    <scope>NUCLEOTIDE SEQUENCE [LARGE SCALE GENOMIC DNA]</scope>
    <source>
        <strain evidence="2 3">F1</strain>
    </source>
</reference>
<dbReference type="InterPro" id="IPR002525">
    <property type="entry name" value="Transp_IS110-like_N"/>
</dbReference>
<feature type="domain" description="Transposase IS110-like N-terminal" evidence="1">
    <location>
        <begin position="11"/>
        <end position="156"/>
    </location>
</feature>
<dbReference type="Proteomes" id="UP000366872">
    <property type="component" value="Unassembled WGS sequence"/>
</dbReference>
<name>A0A6C2TZF8_PONDE</name>
<sequence>MQTTKADALYAGADLHGNNVFLSLCDVEGNNVFRRRVKANLGAVNAALEPFWKRIVAFGVESTFNWYWLVDGLREQGRNVKLGNPAKMEQYEGIKITNDLTDAGWLAEQLRLGIFPESYIYPKQTRPVRDALRRRQLFVRRRTQVLLSFGGLLERYGLDAPGARKMEQWTLKDIQATGLDGFVQLQLETLLDAIHESDRLAKKIEKQVLAFTKPTEQYQRTQLVPGIGISLGMLIVLESGDFKRFASAGDYASYCRAVKRRYRGQPAHCVIFCFSSFRTSSTSLLRADKARDKLAREPIFRRSAIQTPVTVVDFFINQATACFSGRLFFIPNRSDSLNRNSDNARCNNRSASASSCAFLCSPRRLSVRSGN</sequence>
<dbReference type="EMBL" id="CAAHFG010000001">
    <property type="protein sequence ID" value="VGO13052.1"/>
    <property type="molecule type" value="Genomic_DNA"/>
</dbReference>
<evidence type="ECO:0000313" key="2">
    <source>
        <dbReference type="EMBL" id="VGO13052.1"/>
    </source>
</evidence>
<dbReference type="PANTHER" id="PTHR33055">
    <property type="entry name" value="TRANSPOSASE FOR INSERTION SEQUENCE ELEMENT IS1111A"/>
    <property type="match status" value="1"/>
</dbReference>
<dbReference type="InterPro" id="IPR047650">
    <property type="entry name" value="Transpos_IS110"/>
</dbReference>
<dbReference type="Pfam" id="PF01548">
    <property type="entry name" value="DEDD_Tnp_IS110"/>
    <property type="match status" value="1"/>
</dbReference>
<accession>A0A6C2TZF8</accession>
<dbReference type="GO" id="GO:0003677">
    <property type="term" value="F:DNA binding"/>
    <property type="evidence" value="ECO:0007669"/>
    <property type="project" value="InterPro"/>
</dbReference>
<proteinExistence type="predicted"/>
<gene>
    <name evidence="2" type="ORF">PDESU_01606</name>
</gene>
<dbReference type="GO" id="GO:0006313">
    <property type="term" value="P:DNA transposition"/>
    <property type="evidence" value="ECO:0007669"/>
    <property type="project" value="InterPro"/>
</dbReference>
<protein>
    <recommendedName>
        <fullName evidence="1">Transposase IS110-like N-terminal domain-containing protein</fullName>
    </recommendedName>
</protein>
<dbReference type="PANTHER" id="PTHR33055:SF15">
    <property type="entry name" value="TRANSPOSASE-RELATED"/>
    <property type="match status" value="1"/>
</dbReference>
<dbReference type="GO" id="GO:0004803">
    <property type="term" value="F:transposase activity"/>
    <property type="evidence" value="ECO:0007669"/>
    <property type="project" value="InterPro"/>
</dbReference>
<keyword evidence="3" id="KW-1185">Reference proteome</keyword>
<organism evidence="2 3">
    <name type="scientific">Pontiella desulfatans</name>
    <dbReference type="NCBI Taxonomy" id="2750659"/>
    <lineage>
        <taxon>Bacteria</taxon>
        <taxon>Pseudomonadati</taxon>
        <taxon>Kiritimatiellota</taxon>
        <taxon>Kiritimatiellia</taxon>
        <taxon>Kiritimatiellales</taxon>
        <taxon>Pontiellaceae</taxon>
        <taxon>Pontiella</taxon>
    </lineage>
</organism>